<dbReference type="EMBL" id="QXFU01001522">
    <property type="protein sequence ID" value="KAE9000638.1"/>
    <property type="molecule type" value="Genomic_DNA"/>
</dbReference>
<name>A0A6A3K4Z1_9STRA</name>
<accession>A0A6A3K4Z1</accession>
<dbReference type="InterPro" id="IPR003123">
    <property type="entry name" value="VPS9"/>
</dbReference>
<dbReference type="GO" id="GO:0031267">
    <property type="term" value="F:small GTPase binding"/>
    <property type="evidence" value="ECO:0007669"/>
    <property type="project" value="TreeGrafter"/>
</dbReference>
<dbReference type="PANTHER" id="PTHR23101">
    <property type="entry name" value="RAB GDP/GTP EXCHANGE FACTOR"/>
    <property type="match status" value="1"/>
</dbReference>
<dbReference type="Proteomes" id="UP000434957">
    <property type="component" value="Unassembled WGS sequence"/>
</dbReference>
<dbReference type="OrthoDB" id="300289at2759"/>
<dbReference type="EMBL" id="QXFT01001548">
    <property type="protein sequence ID" value="KAE9315847.1"/>
    <property type="molecule type" value="Genomic_DNA"/>
</dbReference>
<comment type="caution">
    <text evidence="3">The sequence shown here is derived from an EMBL/GenBank/DDBJ whole genome shotgun (WGS) entry which is preliminary data.</text>
</comment>
<feature type="compositionally biased region" description="Gly residues" evidence="1">
    <location>
        <begin position="1"/>
        <end position="10"/>
    </location>
</feature>
<evidence type="ECO:0000313" key="3">
    <source>
        <dbReference type="EMBL" id="KAE9000638.1"/>
    </source>
</evidence>
<evidence type="ECO:0000256" key="1">
    <source>
        <dbReference type="SAM" id="MobiDB-lite"/>
    </source>
</evidence>
<dbReference type="SMART" id="SM00167">
    <property type="entry name" value="VPS9"/>
    <property type="match status" value="1"/>
</dbReference>
<dbReference type="SUPFAM" id="SSF109993">
    <property type="entry name" value="VPS9 domain"/>
    <property type="match status" value="1"/>
</dbReference>
<reference evidence="3 6" key="1">
    <citation type="submission" date="2018-09" db="EMBL/GenBank/DDBJ databases">
        <title>Genomic investigation of the strawberry pathogen Phytophthora fragariae indicates pathogenicity is determined by transcriptional variation in three key races.</title>
        <authorList>
            <person name="Adams T.M."/>
            <person name="Armitage A.D."/>
            <person name="Sobczyk M.K."/>
            <person name="Bates H.J."/>
            <person name="Dunwell J.M."/>
            <person name="Nellist C.F."/>
            <person name="Harrison R.J."/>
        </authorList>
    </citation>
    <scope>NUCLEOTIDE SEQUENCE [LARGE SCALE GENOMIC DNA]</scope>
    <source>
        <strain evidence="3 6">SCRP324</strain>
        <strain evidence="4 5">SCRP333</strain>
    </source>
</reference>
<evidence type="ECO:0000313" key="4">
    <source>
        <dbReference type="EMBL" id="KAE9315847.1"/>
    </source>
</evidence>
<dbReference type="InterPro" id="IPR037191">
    <property type="entry name" value="VPS9_dom_sf"/>
</dbReference>
<proteinExistence type="predicted"/>
<sequence length="544" mass="61048">MMFWGLGGGAKASMSSATRHADTSRRSSQNAEIAALPTVPAAPSYVLSEHRRSELLLAARTNRVSWIDGAEERRNQALPATSSGFPGSLAASAIPSHCRDALEGVNDELSRFFASLDELKHKILANDMQLTEEAEEAAADAQSAARRYYTLFQELREQEALLDQWQRSHSPRTRKLTGHDREMAFLVGFRELVALLKNAQAAELVYRIQSFVKRDLPQMLRATARDRPGGKVQDFVKKLVEQIKHSGKLRKLLHGDEEGEEMQLQTQTQSRFLHVRDEYGVDLLHEVLEAFVMEKLYAKTLTPSDEVARQDEALHERLSLLGFVTFKHLDLPVPKTEEQEQTWLRLGEQLELVTLCPSPRRKMDAVLRVCQDLTIFLKSQNGGRFPSADEFLPALIFVVLRANPAELKRNVAYILEYRSPSKLVSEPGYFFTHLVSSVAFLEEVNGSLLTISVEEFDEGLRRSKESLRQRGVRRDLDHEVASNASSSSANGETLNGAAKALQTERRQQTALVVHPSTSKEDNGDESLRLPTVLEIRAKRLATLA</sequence>
<evidence type="ECO:0000313" key="5">
    <source>
        <dbReference type="Proteomes" id="UP000434957"/>
    </source>
</evidence>
<dbReference type="GO" id="GO:0030139">
    <property type="term" value="C:endocytic vesicle"/>
    <property type="evidence" value="ECO:0007669"/>
    <property type="project" value="TreeGrafter"/>
</dbReference>
<dbReference type="PROSITE" id="PS51205">
    <property type="entry name" value="VPS9"/>
    <property type="match status" value="1"/>
</dbReference>
<dbReference type="Gene3D" id="1.20.1050.80">
    <property type="entry name" value="VPS9 domain"/>
    <property type="match status" value="1"/>
</dbReference>
<protein>
    <recommendedName>
        <fullName evidence="2">VPS9 domain-containing protein</fullName>
    </recommendedName>
</protein>
<evidence type="ECO:0000313" key="6">
    <source>
        <dbReference type="Proteomes" id="UP000435112"/>
    </source>
</evidence>
<dbReference type="PANTHER" id="PTHR23101:SF25">
    <property type="entry name" value="GTPASE-ACTIVATING PROTEIN AND VPS9 DOMAIN-CONTAINING PROTEIN 1"/>
    <property type="match status" value="1"/>
</dbReference>
<feature type="domain" description="VPS9" evidence="2">
    <location>
        <begin position="308"/>
        <end position="450"/>
    </location>
</feature>
<dbReference type="Proteomes" id="UP000435112">
    <property type="component" value="Unassembled WGS sequence"/>
</dbReference>
<feature type="compositionally biased region" description="Low complexity" evidence="1">
    <location>
        <begin position="481"/>
        <end position="490"/>
    </location>
</feature>
<feature type="region of interest" description="Disordered" evidence="1">
    <location>
        <begin position="505"/>
        <end position="525"/>
    </location>
</feature>
<dbReference type="Pfam" id="PF02204">
    <property type="entry name" value="VPS9"/>
    <property type="match status" value="1"/>
</dbReference>
<dbReference type="GO" id="GO:0005085">
    <property type="term" value="F:guanyl-nucleotide exchange factor activity"/>
    <property type="evidence" value="ECO:0007669"/>
    <property type="project" value="InterPro"/>
</dbReference>
<keyword evidence="5" id="KW-1185">Reference proteome</keyword>
<dbReference type="Gene3D" id="1.10.246.120">
    <property type="match status" value="1"/>
</dbReference>
<organism evidence="3 6">
    <name type="scientific">Phytophthora rubi</name>
    <dbReference type="NCBI Taxonomy" id="129364"/>
    <lineage>
        <taxon>Eukaryota</taxon>
        <taxon>Sar</taxon>
        <taxon>Stramenopiles</taxon>
        <taxon>Oomycota</taxon>
        <taxon>Peronosporomycetes</taxon>
        <taxon>Peronosporales</taxon>
        <taxon>Peronosporaceae</taxon>
        <taxon>Phytophthora</taxon>
    </lineage>
</organism>
<feature type="region of interest" description="Disordered" evidence="1">
    <location>
        <begin position="467"/>
        <end position="492"/>
    </location>
</feature>
<evidence type="ECO:0000259" key="2">
    <source>
        <dbReference type="PROSITE" id="PS51205"/>
    </source>
</evidence>
<dbReference type="AlphaFoldDB" id="A0A6A3K4Z1"/>
<feature type="region of interest" description="Disordered" evidence="1">
    <location>
        <begin position="1"/>
        <end position="31"/>
    </location>
</feature>
<dbReference type="GO" id="GO:0005829">
    <property type="term" value="C:cytosol"/>
    <property type="evidence" value="ECO:0007669"/>
    <property type="project" value="TreeGrafter"/>
</dbReference>
<feature type="compositionally biased region" description="Basic and acidic residues" evidence="1">
    <location>
        <begin position="467"/>
        <end position="480"/>
    </location>
</feature>
<gene>
    <name evidence="3" type="ORF">PR002_g18134</name>
    <name evidence="4" type="ORF">PR003_g18885</name>
</gene>
<dbReference type="InterPro" id="IPR045046">
    <property type="entry name" value="Vps9-like"/>
</dbReference>
<dbReference type="GO" id="GO:0016192">
    <property type="term" value="P:vesicle-mediated transport"/>
    <property type="evidence" value="ECO:0007669"/>
    <property type="project" value="InterPro"/>
</dbReference>